<keyword evidence="1" id="KW-0472">Membrane</keyword>
<dbReference type="Gene3D" id="1.25.40.10">
    <property type="entry name" value="Tetratricopeptide repeat domain"/>
    <property type="match status" value="1"/>
</dbReference>
<dbReference type="Pfam" id="PF13519">
    <property type="entry name" value="VWA_2"/>
    <property type="match status" value="1"/>
</dbReference>
<protein>
    <recommendedName>
        <fullName evidence="2">VWFA domain-containing protein</fullName>
    </recommendedName>
</protein>
<feature type="transmembrane region" description="Helical" evidence="1">
    <location>
        <begin position="51"/>
        <end position="68"/>
    </location>
</feature>
<dbReference type="AlphaFoldDB" id="S3K4C0"/>
<organism evidence="3 4">
    <name type="scientific">Treponema maltophilum ATCC 51939</name>
    <dbReference type="NCBI Taxonomy" id="1125699"/>
    <lineage>
        <taxon>Bacteria</taxon>
        <taxon>Pseudomonadati</taxon>
        <taxon>Spirochaetota</taxon>
        <taxon>Spirochaetia</taxon>
        <taxon>Spirochaetales</taxon>
        <taxon>Treponemataceae</taxon>
        <taxon>Treponema</taxon>
    </lineage>
</organism>
<dbReference type="EMBL" id="ATFF01000002">
    <property type="protein sequence ID" value="EPF32375.1"/>
    <property type="molecule type" value="Genomic_DNA"/>
</dbReference>
<dbReference type="PATRIC" id="fig|1125699.3.peg.374"/>
<dbReference type="SMART" id="SM00028">
    <property type="entry name" value="TPR"/>
    <property type="match status" value="3"/>
</dbReference>
<dbReference type="PROSITE" id="PS50234">
    <property type="entry name" value="VWFA"/>
    <property type="match status" value="1"/>
</dbReference>
<dbReference type="SUPFAM" id="SSF48452">
    <property type="entry name" value="TPR-like"/>
    <property type="match status" value="1"/>
</dbReference>
<dbReference type="InterPro" id="IPR019734">
    <property type="entry name" value="TPR_rpt"/>
</dbReference>
<reference evidence="3 4" key="1">
    <citation type="submission" date="2013-04" db="EMBL/GenBank/DDBJ databases">
        <title>The Genome Sequence of Treponema maltophilum ATCC 51939.</title>
        <authorList>
            <consortium name="The Broad Institute Genomics Platform"/>
            <person name="Earl A."/>
            <person name="Ward D."/>
            <person name="Feldgarden M."/>
            <person name="Gevers D."/>
            <person name="Leonetti C."/>
            <person name="Blanton J.M."/>
            <person name="Dewhirst F.E."/>
            <person name="Izard J."/>
            <person name="Walker B."/>
            <person name="Young S."/>
            <person name="Zeng Q."/>
            <person name="Gargeya S."/>
            <person name="Fitzgerald M."/>
            <person name="Haas B."/>
            <person name="Abouelleil A."/>
            <person name="Allen A.W."/>
            <person name="Alvarado L."/>
            <person name="Arachchi H.M."/>
            <person name="Berlin A.M."/>
            <person name="Chapman S.B."/>
            <person name="Gainer-Dewar J."/>
            <person name="Goldberg J."/>
            <person name="Griggs A."/>
            <person name="Gujja S."/>
            <person name="Hansen M."/>
            <person name="Howarth C."/>
            <person name="Imamovic A."/>
            <person name="Ireland A."/>
            <person name="Larimer J."/>
            <person name="McCowan C."/>
            <person name="Murphy C."/>
            <person name="Pearson M."/>
            <person name="Poon T.W."/>
            <person name="Priest M."/>
            <person name="Roberts A."/>
            <person name="Saif S."/>
            <person name="Shea T."/>
            <person name="Sisk P."/>
            <person name="Sykes S."/>
            <person name="Wortman J."/>
            <person name="Nusbaum C."/>
            <person name="Birren B."/>
        </authorList>
    </citation>
    <scope>NUCLEOTIDE SEQUENCE [LARGE SCALE GENOMIC DNA]</scope>
    <source>
        <strain evidence="3 4">ATCC 51939</strain>
    </source>
</reference>
<dbReference type="SUPFAM" id="SSF53300">
    <property type="entry name" value="vWA-like"/>
    <property type="match status" value="1"/>
</dbReference>
<proteinExistence type="predicted"/>
<feature type="transmembrane region" description="Helical" evidence="1">
    <location>
        <begin position="300"/>
        <end position="320"/>
    </location>
</feature>
<dbReference type="SMART" id="SM00327">
    <property type="entry name" value="VWA"/>
    <property type="match status" value="1"/>
</dbReference>
<dbReference type="InterPro" id="IPR002035">
    <property type="entry name" value="VWF_A"/>
</dbReference>
<dbReference type="PANTHER" id="PTHR22550">
    <property type="entry name" value="SPORE GERMINATION PROTEIN"/>
    <property type="match status" value="1"/>
</dbReference>
<feature type="domain" description="VWFA" evidence="2">
    <location>
        <begin position="82"/>
        <end position="274"/>
    </location>
</feature>
<name>S3K4C0_TREMA</name>
<keyword evidence="1" id="KW-0812">Transmembrane</keyword>
<evidence type="ECO:0000313" key="4">
    <source>
        <dbReference type="Proteomes" id="UP000014541"/>
    </source>
</evidence>
<keyword evidence="1" id="KW-1133">Transmembrane helix</keyword>
<dbReference type="HOGENOM" id="CLU_521693_0_0_12"/>
<keyword evidence="4" id="KW-1185">Reference proteome</keyword>
<dbReference type="eggNOG" id="COG0457">
    <property type="taxonomic scope" value="Bacteria"/>
</dbReference>
<dbReference type="InterPro" id="IPR036465">
    <property type="entry name" value="vWFA_dom_sf"/>
</dbReference>
<comment type="caution">
    <text evidence="3">The sequence shown here is derived from an EMBL/GenBank/DDBJ whole genome shotgun (WGS) entry which is preliminary data.</text>
</comment>
<dbReference type="Gene3D" id="3.40.50.410">
    <property type="entry name" value="von Willebrand factor, type A domain"/>
    <property type="match status" value="1"/>
</dbReference>
<dbReference type="InterPro" id="IPR050768">
    <property type="entry name" value="UPF0353/GerABKA_families"/>
</dbReference>
<dbReference type="STRING" id="1125699.HMPREF9194_00373"/>
<dbReference type="Proteomes" id="UP000014541">
    <property type="component" value="Unassembled WGS sequence"/>
</dbReference>
<dbReference type="eggNOG" id="COG2304">
    <property type="taxonomic scope" value="Bacteria"/>
</dbReference>
<evidence type="ECO:0000256" key="1">
    <source>
        <dbReference type="SAM" id="Phobius"/>
    </source>
</evidence>
<dbReference type="PANTHER" id="PTHR22550:SF14">
    <property type="entry name" value="VWFA DOMAIN-CONTAINING PROTEIN"/>
    <property type="match status" value="1"/>
</dbReference>
<sequence length="522" mass="56306">MLFERPEVLLLSAAIPIALIYVFAHIRNIARIAASDPHGKTKLFKLRVRSVLWALAWLCIVIALAGPTWGIEPVPVERSGSALCFVFDISYSMTAEDVFIKKEKLSRLDASKRIALSLSERINGASAAVVLAKGGGILALPLTEDYNALENLISVLSPAMLSAPGSNIASGIERALDAFPPQSARNSFIVVFTDGDETEGNIARSILRSSSFGVHVFLVGTGTDAETEILAGDGKTPVKTALRKARLEKAAESDTVHYISASDEKAASRIADAVASFSSPLSGTKDSATGYEMQKAKHHAWFLLAGIFLFLAGFICVQLGPVKKAPLVFLCLLLTLSGCSSWKKEQGTVLLGSYYWSRRDYQKAAAAFLAAAARAEQIHSEELLNYALYALGASYLMQDENAAALAKFDQVAPDAPDPLLYALRYNKGIIAYRAGDFAAAADCFKSALAVDGTSLDAKVNLELSLQQKHLKPKSAIRELVPAQTQSAPPGAEDAVFSLIRENDKKRWKSQYAEPAQNETIDY</sequence>
<evidence type="ECO:0000313" key="3">
    <source>
        <dbReference type="EMBL" id="EPF32375.1"/>
    </source>
</evidence>
<accession>S3K4C0</accession>
<feature type="transmembrane region" description="Helical" evidence="1">
    <location>
        <begin position="12"/>
        <end position="30"/>
    </location>
</feature>
<dbReference type="InterPro" id="IPR011990">
    <property type="entry name" value="TPR-like_helical_dom_sf"/>
</dbReference>
<gene>
    <name evidence="3" type="ORF">HMPREF9194_00373</name>
</gene>
<evidence type="ECO:0000259" key="2">
    <source>
        <dbReference type="PROSITE" id="PS50234"/>
    </source>
</evidence>